<proteinExistence type="predicted"/>
<dbReference type="HOGENOM" id="CLU_3188466_0_0_10"/>
<dbReference type="EMBL" id="CP001712">
    <property type="protein sequence ID" value="EAR14877.1"/>
    <property type="molecule type" value="Genomic_DNA"/>
</dbReference>
<evidence type="ECO:0000313" key="1">
    <source>
        <dbReference type="EMBL" id="EAR14877.1"/>
    </source>
</evidence>
<dbReference type="STRING" id="313596.RB2501_11142"/>
<gene>
    <name evidence="1" type="ordered locus">RB2501_11142</name>
</gene>
<accession>A4CMI5</accession>
<keyword evidence="2" id="KW-1185">Reference proteome</keyword>
<reference evidence="1 2" key="1">
    <citation type="journal article" date="2009" name="J. Bacteriol.">
        <title>Complete genome sequence of Robiginitalea biformata HTCC2501.</title>
        <authorList>
            <person name="Oh H.M."/>
            <person name="Giovannoni S.J."/>
            <person name="Lee K."/>
            <person name="Ferriera S."/>
            <person name="Johnson J."/>
            <person name="Cho J.C."/>
        </authorList>
    </citation>
    <scope>NUCLEOTIDE SEQUENCE [LARGE SCALE GENOMIC DNA]</scope>
    <source>
        <strain evidence="2">ATCC BAA-864 / HTCC2501 / KCTC 12146</strain>
    </source>
</reference>
<name>A4CMI5_ROBBH</name>
<evidence type="ECO:0000313" key="2">
    <source>
        <dbReference type="Proteomes" id="UP000009049"/>
    </source>
</evidence>
<dbReference type="KEGG" id="rbi:RB2501_11142"/>
<dbReference type="Proteomes" id="UP000009049">
    <property type="component" value="Chromosome"/>
</dbReference>
<sequence>MMDKFYGIDEKGDADAPFRRHAGMKNRFLRAGLLPADQKPGKKLQV</sequence>
<dbReference type="AlphaFoldDB" id="A4CMI5"/>
<organism evidence="1 2">
    <name type="scientific">Robiginitalea biformata (strain ATCC BAA-864 / DSM 15991 / KCTC 12146 / HTCC2501)</name>
    <dbReference type="NCBI Taxonomy" id="313596"/>
    <lineage>
        <taxon>Bacteria</taxon>
        <taxon>Pseudomonadati</taxon>
        <taxon>Bacteroidota</taxon>
        <taxon>Flavobacteriia</taxon>
        <taxon>Flavobacteriales</taxon>
        <taxon>Flavobacteriaceae</taxon>
        <taxon>Robiginitalea</taxon>
    </lineage>
</organism>
<dbReference type="RefSeq" id="WP_015754198.1">
    <property type="nucleotide sequence ID" value="NC_013222.1"/>
</dbReference>
<protein>
    <submittedName>
        <fullName evidence="1">Uncharacterized protein</fullName>
    </submittedName>
</protein>